<evidence type="ECO:0000313" key="3">
    <source>
        <dbReference type="RefSeq" id="XP_008569436.1"/>
    </source>
</evidence>
<sequence length="210" mass="23152">MNKCNERSTGFKVRGWISSPAFAGEDIKEVFVDVSLLTQGDSILNFSYPICEEDFPSFSLGLVLRQSKSGLIGKEAKNLYDIRFREPIISRVSARSPPNTAPVVSDGGSVEPGNRRRARGGPRGSRSVSVADSDAQEPLGLEGAGEREGRGERRRVLDRPSRTVHPRRPQPGKTPLPPTDRNSPKFTQGGRAVEGEVALCLRYRLRLPRR</sequence>
<feature type="compositionally biased region" description="Basic and acidic residues" evidence="1">
    <location>
        <begin position="144"/>
        <end position="161"/>
    </location>
</feature>
<feature type="compositionally biased region" description="Low complexity" evidence="1">
    <location>
        <begin position="124"/>
        <end position="141"/>
    </location>
</feature>
<evidence type="ECO:0000256" key="1">
    <source>
        <dbReference type="SAM" id="MobiDB-lite"/>
    </source>
</evidence>
<gene>
    <name evidence="3" type="primary">LOC103589276</name>
</gene>
<keyword evidence="2" id="KW-1185">Reference proteome</keyword>
<protein>
    <submittedName>
        <fullName evidence="3">Uncharacterized protein LOC103589276</fullName>
    </submittedName>
</protein>
<feature type="region of interest" description="Disordered" evidence="1">
    <location>
        <begin position="93"/>
        <end position="193"/>
    </location>
</feature>
<accession>A0ABM0QM45</accession>
<evidence type="ECO:0000313" key="2">
    <source>
        <dbReference type="Proteomes" id="UP000694923"/>
    </source>
</evidence>
<dbReference type="GeneID" id="103589276"/>
<organism evidence="2 3">
    <name type="scientific">Galeopterus variegatus</name>
    <name type="common">Malayan flying lemur</name>
    <name type="synonym">Cynocephalus variegatus</name>
    <dbReference type="NCBI Taxonomy" id="482537"/>
    <lineage>
        <taxon>Eukaryota</taxon>
        <taxon>Metazoa</taxon>
        <taxon>Chordata</taxon>
        <taxon>Craniata</taxon>
        <taxon>Vertebrata</taxon>
        <taxon>Euteleostomi</taxon>
        <taxon>Mammalia</taxon>
        <taxon>Eutheria</taxon>
        <taxon>Euarchontoglires</taxon>
        <taxon>Dermoptera</taxon>
        <taxon>Cynocephalidae</taxon>
        <taxon>Galeopterus</taxon>
    </lineage>
</organism>
<name>A0ABM0QM45_GALVR</name>
<dbReference type="RefSeq" id="XP_008569436.1">
    <property type="nucleotide sequence ID" value="XM_008571214.1"/>
</dbReference>
<dbReference type="Proteomes" id="UP000694923">
    <property type="component" value="Unplaced"/>
</dbReference>
<reference evidence="3" key="1">
    <citation type="submission" date="2025-08" db="UniProtKB">
        <authorList>
            <consortium name="RefSeq"/>
        </authorList>
    </citation>
    <scope>IDENTIFICATION</scope>
</reference>
<proteinExistence type="predicted"/>
<dbReference type="Gene3D" id="2.60.40.770">
    <property type="match status" value="1"/>
</dbReference>